<dbReference type="FunFam" id="3.40.50.1010:FF:000006">
    <property type="entry name" value="rRNA-processing protein UTP23 homolog"/>
    <property type="match status" value="1"/>
</dbReference>
<dbReference type="STRING" id="133381.A0A2T9ZIH7"/>
<keyword evidence="4" id="KW-0539">Nucleus</keyword>
<dbReference type="Pfam" id="PF04900">
    <property type="entry name" value="Fcf1"/>
    <property type="match status" value="1"/>
</dbReference>
<evidence type="ECO:0000256" key="2">
    <source>
        <dbReference type="ARBA" id="ARBA00022517"/>
    </source>
</evidence>
<evidence type="ECO:0000313" key="10">
    <source>
        <dbReference type="EMBL" id="PVV04379.1"/>
    </source>
</evidence>
<evidence type="ECO:0000256" key="6">
    <source>
        <dbReference type="ARBA" id="ARBA00038503"/>
    </source>
</evidence>
<keyword evidence="11" id="KW-1185">Reference proteome</keyword>
<evidence type="ECO:0000256" key="1">
    <source>
        <dbReference type="ARBA" id="ARBA00004604"/>
    </source>
</evidence>
<organism evidence="10 11">
    <name type="scientific">Smittium megazygosporum</name>
    <dbReference type="NCBI Taxonomy" id="133381"/>
    <lineage>
        <taxon>Eukaryota</taxon>
        <taxon>Fungi</taxon>
        <taxon>Fungi incertae sedis</taxon>
        <taxon>Zoopagomycota</taxon>
        <taxon>Kickxellomycotina</taxon>
        <taxon>Harpellomycetes</taxon>
        <taxon>Harpellales</taxon>
        <taxon>Legeriomycetaceae</taxon>
        <taxon>Smittium</taxon>
    </lineage>
</organism>
<protein>
    <recommendedName>
        <fullName evidence="7">U three protein 23</fullName>
    </recommendedName>
</protein>
<feature type="region of interest" description="Disordered" evidence="8">
    <location>
        <begin position="166"/>
        <end position="251"/>
    </location>
</feature>
<evidence type="ECO:0000256" key="3">
    <source>
        <dbReference type="ARBA" id="ARBA00022552"/>
    </source>
</evidence>
<comment type="similarity">
    <text evidence="6">Belongs to the UTP23/FCF1 family. UTP23 subfamily.</text>
</comment>
<dbReference type="GO" id="GO:0006364">
    <property type="term" value="P:rRNA processing"/>
    <property type="evidence" value="ECO:0007669"/>
    <property type="project" value="UniProtKB-KW"/>
</dbReference>
<name>A0A2T9ZIH7_9FUNG</name>
<dbReference type="Pfam" id="PF24779">
    <property type="entry name" value="UTP23_sensor"/>
    <property type="match status" value="1"/>
</dbReference>
<dbReference type="SUPFAM" id="SSF88723">
    <property type="entry name" value="PIN domain-like"/>
    <property type="match status" value="1"/>
</dbReference>
<dbReference type="OrthoDB" id="25675at2759"/>
<accession>A0A2T9ZIH7</accession>
<evidence type="ECO:0000256" key="8">
    <source>
        <dbReference type="SAM" id="MobiDB-lite"/>
    </source>
</evidence>
<dbReference type="InterPro" id="IPR057776">
    <property type="entry name" value="UTP23_sensor"/>
</dbReference>
<comment type="caution">
    <text evidence="10">The sequence shown here is derived from an EMBL/GenBank/DDBJ whole genome shotgun (WGS) entry which is preliminary data.</text>
</comment>
<evidence type="ECO:0000256" key="4">
    <source>
        <dbReference type="ARBA" id="ARBA00023242"/>
    </source>
</evidence>
<comment type="function">
    <text evidence="5">Involved in rRNA-processing and ribosome biogenesis.</text>
</comment>
<reference evidence="10 11" key="1">
    <citation type="journal article" date="2018" name="MBio">
        <title>Comparative Genomics Reveals the Core Gene Toolbox for the Fungus-Insect Symbiosis.</title>
        <authorList>
            <person name="Wang Y."/>
            <person name="Stata M."/>
            <person name="Wang W."/>
            <person name="Stajich J.E."/>
            <person name="White M.M."/>
            <person name="Moncalvo J.M."/>
        </authorList>
    </citation>
    <scope>NUCLEOTIDE SEQUENCE [LARGE SCALE GENOMIC DNA]</scope>
    <source>
        <strain evidence="10 11">SC-DP-2</strain>
    </source>
</reference>
<keyword evidence="3" id="KW-0698">rRNA processing</keyword>
<proteinExistence type="inferred from homology"/>
<keyword evidence="2" id="KW-0690">Ribosome biogenesis</keyword>
<feature type="compositionally biased region" description="Polar residues" evidence="8">
    <location>
        <begin position="208"/>
        <end position="244"/>
    </location>
</feature>
<dbReference type="AlphaFoldDB" id="A0A2T9ZIH7"/>
<dbReference type="InterPro" id="IPR029060">
    <property type="entry name" value="PIN-like_dom_sf"/>
</dbReference>
<gene>
    <name evidence="10" type="ORF">BB560_001132</name>
</gene>
<evidence type="ECO:0000256" key="5">
    <source>
        <dbReference type="ARBA" id="ARBA00037300"/>
    </source>
</evidence>
<feature type="compositionally biased region" description="Basic residues" evidence="8">
    <location>
        <begin position="179"/>
        <end position="189"/>
    </location>
</feature>
<dbReference type="GO" id="GO:0032040">
    <property type="term" value="C:small-subunit processome"/>
    <property type="evidence" value="ECO:0007669"/>
    <property type="project" value="InterPro"/>
</dbReference>
<dbReference type="InterPro" id="IPR006984">
    <property type="entry name" value="Fcf1/UTP23"/>
</dbReference>
<dbReference type="Gene3D" id="3.40.50.1010">
    <property type="entry name" value="5'-nuclease"/>
    <property type="match status" value="1"/>
</dbReference>
<dbReference type="Proteomes" id="UP000245609">
    <property type="component" value="Unassembled WGS sequence"/>
</dbReference>
<evidence type="ECO:0000259" key="9">
    <source>
        <dbReference type="Pfam" id="PF24779"/>
    </source>
</evidence>
<feature type="domain" description="UTP23 sensor motif region" evidence="9">
    <location>
        <begin position="182"/>
        <end position="201"/>
    </location>
</feature>
<dbReference type="EMBL" id="MBFS01000131">
    <property type="protein sequence ID" value="PVV04379.1"/>
    <property type="molecule type" value="Genomic_DNA"/>
</dbReference>
<comment type="subcellular location">
    <subcellularLocation>
        <location evidence="1">Nucleus</location>
        <location evidence="1">Nucleolus</location>
    </subcellularLocation>
</comment>
<evidence type="ECO:0000256" key="7">
    <source>
        <dbReference type="ARBA" id="ARBA00076388"/>
    </source>
</evidence>
<evidence type="ECO:0000313" key="11">
    <source>
        <dbReference type="Proteomes" id="UP000245609"/>
    </source>
</evidence>
<dbReference type="PANTHER" id="PTHR12416">
    <property type="entry name" value="RRNA-PROCESSING PROTEIN UTP23 HOMOLOG"/>
    <property type="match status" value="1"/>
</dbReference>
<sequence length="251" mass="27850">MRAKRAKQYQKCMSVYVNSFKFREPFQVLVNSDIIKSSLDAKLPLLEQIKKAIGNSKMLISNCSLQDLRNGGDETIGALVMARKFERRRCKHSTPISTNQNTNNYIVAAQDQGLRSRLRKIPGVPLIHINNSTLILEPINTATKEYVANLETEKLGISQSELSRIRSMAPNSNSGNFLKIKRRKIKKAKGPNPLSVKKPKKAKTTSKNSQNQQNPTHITGKDSASTTSSGPKTDTSTKINQNGKRSIDSVG</sequence>